<keyword evidence="2" id="KW-1185">Reference proteome</keyword>
<gene>
    <name evidence="1" type="ORF">PDMSB3_2783</name>
</gene>
<reference evidence="1 2" key="1">
    <citation type="submission" date="2019-08" db="EMBL/GenBank/DDBJ databases">
        <authorList>
            <person name="Herpell B J."/>
        </authorList>
    </citation>
    <scope>NUCLEOTIDE SEQUENCE [LARGE SCALE GENOMIC DNA]</scope>
    <source>
        <strain evidence="2">Msb3</strain>
    </source>
</reference>
<evidence type="ECO:0000313" key="1">
    <source>
        <dbReference type="EMBL" id="VVD34067.1"/>
    </source>
</evidence>
<protein>
    <submittedName>
        <fullName evidence="1">Uncharacterized protein</fullName>
    </submittedName>
</protein>
<proteinExistence type="predicted"/>
<dbReference type="Proteomes" id="UP000325811">
    <property type="component" value="Chromosome II"/>
</dbReference>
<organism evidence="1 2">
    <name type="scientific">Paraburkholderia dioscoreae</name>
    <dbReference type="NCBI Taxonomy" id="2604047"/>
    <lineage>
        <taxon>Bacteria</taxon>
        <taxon>Pseudomonadati</taxon>
        <taxon>Pseudomonadota</taxon>
        <taxon>Betaproteobacteria</taxon>
        <taxon>Burkholderiales</taxon>
        <taxon>Burkholderiaceae</taxon>
        <taxon>Paraburkholderia</taxon>
    </lineage>
</organism>
<evidence type="ECO:0000313" key="2">
    <source>
        <dbReference type="Proteomes" id="UP000325811"/>
    </source>
</evidence>
<name>A0A5Q4YWR9_9BURK</name>
<accession>A0A5Q4YWR9</accession>
<dbReference type="AlphaFoldDB" id="A0A5Q4YWR9"/>
<dbReference type="EMBL" id="LR699554">
    <property type="protein sequence ID" value="VVD34067.1"/>
    <property type="molecule type" value="Genomic_DNA"/>
</dbReference>
<dbReference type="KEGG" id="pdio:PDMSB3_2783.1"/>
<sequence length="166" mass="18444">MRCNATRAGLVASSQRSASGFLSSVVSRLAITSASPREMSTLMMEPRSQEPWRHASSIRLCSSVSTSASVLIRLATSRSDDMSDNVFGIDGPLLNVTDYTTYHSVKKVMHPPEQRKTPKFALLSMQAIVMSSDGERRWTRKYARFRLLSRKCISKAGSARNSRSPR</sequence>